<evidence type="ECO:0000313" key="2">
    <source>
        <dbReference type="Proteomes" id="UP000253772"/>
    </source>
</evidence>
<keyword evidence="1" id="KW-0238">DNA-binding</keyword>
<dbReference type="RefSeq" id="WP_017515150.1">
    <property type="nucleotide sequence ID" value="NZ_CP037900.1"/>
</dbReference>
<proteinExistence type="predicted"/>
<dbReference type="EMBL" id="CP037900">
    <property type="protein sequence ID" value="QBP08608.1"/>
    <property type="molecule type" value="Genomic_DNA"/>
</dbReference>
<dbReference type="GO" id="GO:0003677">
    <property type="term" value="F:DNA binding"/>
    <property type="evidence" value="ECO:0007669"/>
    <property type="project" value="UniProtKB-KW"/>
</dbReference>
<name>A0A132HGX5_9BURK</name>
<accession>A0A132HGX5</accession>
<dbReference type="Proteomes" id="UP000253772">
    <property type="component" value="Chromosome c1"/>
</dbReference>
<evidence type="ECO:0000313" key="1">
    <source>
        <dbReference type="EMBL" id="QBP08608.1"/>
    </source>
</evidence>
<dbReference type="AlphaFoldDB" id="A0A132HGX5"/>
<dbReference type="OrthoDB" id="8585321at2"/>
<protein>
    <submittedName>
        <fullName evidence="1">DNA-binding protein</fullName>
    </submittedName>
</protein>
<reference evidence="1 2" key="1">
    <citation type="submission" date="2019-03" db="EMBL/GenBank/DDBJ databases">
        <title>Comparative insights into the high quality Complete genome sequence of highly metal resistant Cupriavidus metallidurans strain BS1 isolated from a gold-copper mine.</title>
        <authorList>
            <person name="Mazhar H.S."/>
            <person name="Rensing C."/>
        </authorList>
    </citation>
    <scope>NUCLEOTIDE SEQUENCE [LARGE SCALE GENOMIC DNA]</scope>
    <source>
        <strain evidence="1 2">BS1</strain>
    </source>
</reference>
<dbReference type="InterPro" id="IPR046703">
    <property type="entry name" value="DUF6776"/>
</dbReference>
<sequence>MGVTYRPLRPRRGLRSHTAVIHQQRPWRVWVLVVALLLVGGALAAGMYEMGRRAAKPAVESVTDGSEDVAQLQQQLVDITGERDRLRATANTAGAELQMARAAQERLAQQLKTAEADVGQLKEDLGFFESLLPATGDTSGIHVRSFRVALDEAQPRAVHYRLLAMQGGSKAFVEQPDFMGELQFTISAVRDGKPLTLTLPQPGDPPLPKVRLTHYQRIEGDLMVPQGAEVRAVMVRIVQNGQVRATQSATP</sequence>
<organism evidence="1 2">
    <name type="scientific">Cupriavidus metallidurans</name>
    <dbReference type="NCBI Taxonomy" id="119219"/>
    <lineage>
        <taxon>Bacteria</taxon>
        <taxon>Pseudomonadati</taxon>
        <taxon>Pseudomonadota</taxon>
        <taxon>Betaproteobacteria</taxon>
        <taxon>Burkholderiales</taxon>
        <taxon>Burkholderiaceae</taxon>
        <taxon>Cupriavidus</taxon>
    </lineage>
</organism>
<dbReference type="Pfam" id="PF20567">
    <property type="entry name" value="DUF6776"/>
    <property type="match status" value="1"/>
</dbReference>
<gene>
    <name evidence="1" type="ORF">DDF84_002040</name>
</gene>